<accession>M1MDH6</accession>
<dbReference type="OrthoDB" id="9760371at2"/>
<dbReference type="PANTHER" id="PTHR32089:SF112">
    <property type="entry name" value="LYSOZYME-LIKE PROTEIN-RELATED"/>
    <property type="match status" value="1"/>
</dbReference>
<name>M1MDH6_9CLOT</name>
<dbReference type="AlphaFoldDB" id="M1MDH6"/>
<evidence type="ECO:0000256" key="9">
    <source>
        <dbReference type="PROSITE-ProRule" id="PRU00284"/>
    </source>
</evidence>
<dbReference type="CDD" id="cd06225">
    <property type="entry name" value="HAMP"/>
    <property type="match status" value="1"/>
</dbReference>
<dbReference type="GO" id="GO:0005886">
    <property type="term" value="C:plasma membrane"/>
    <property type="evidence" value="ECO:0007669"/>
    <property type="project" value="UniProtKB-SubCell"/>
</dbReference>
<evidence type="ECO:0000256" key="10">
    <source>
        <dbReference type="SAM" id="Phobius"/>
    </source>
</evidence>
<dbReference type="HOGENOM" id="CLU_000445_107_19_9"/>
<keyword evidence="14" id="KW-1185">Reference proteome</keyword>
<reference evidence="13 14" key="1">
    <citation type="submission" date="2013-02" db="EMBL/GenBank/DDBJ databases">
        <title>Genome sequence of Clostridium saccharoperbutylacetonicum N1-4(HMT).</title>
        <authorList>
            <person name="Poehlein A."/>
            <person name="Daniel R."/>
        </authorList>
    </citation>
    <scope>NUCLEOTIDE SEQUENCE [LARGE SCALE GENOMIC DNA]</scope>
    <source>
        <strain evidence="14">N1-4(HMT)</strain>
    </source>
</reference>
<evidence type="ECO:0000259" key="11">
    <source>
        <dbReference type="PROSITE" id="PS50111"/>
    </source>
</evidence>
<dbReference type="RefSeq" id="WP_015390774.1">
    <property type="nucleotide sequence ID" value="NC_020291.1"/>
</dbReference>
<keyword evidence="6 10" id="KW-0472">Membrane</keyword>
<dbReference type="KEGG" id="csr:Cspa_c06630"/>
<dbReference type="PANTHER" id="PTHR32089">
    <property type="entry name" value="METHYL-ACCEPTING CHEMOTAXIS PROTEIN MCPB"/>
    <property type="match status" value="1"/>
</dbReference>
<dbReference type="Proteomes" id="UP000011728">
    <property type="component" value="Chromosome"/>
</dbReference>
<sequence>MKKYLKDKNKKVQKSTKKTKDNNILFKCERVIRGSKIKVRLIISYGLLVLIPLLIIGISSVLQSKSAMNNKISNFSSQIVTQIGVNISNEMSNNSNLVKTVTTDPQLQDYLDNRLVNDSFLDFYKVNNLAKSIVSKASTRNDIMSLGIISSDNTKIGSFSTKFTEDIRKNLSTLSEKGKGKFVWSLQKNSSGYSIYTTAQVNSMTSNRTLGVAFEELSPKVFFNLFKNVDLGDGSEVFIVDSNGMIIACEDETLTGTDYKDKSVIEKIMDTEKNIDGSDDSTKSQKRSFTTSDGQALVSYTPLSGSDWYIVGRIPYSYLNSESNVLRNSNLIVGLISFILAMLVALVVSRSISNPLEKLVGLMNKAKEGDLAIQIVDNSKDEIGEVISAFNDMVKKINTLIGEVKLLAENVSNNTQIITEVSEHSCASSEEIAATMGEITSGASDQAVSVAEGMNYMNKLAQEINMVNGKTQKVSTVLEKTKQMKKDAIISVETLNSKAQKTNEESAKIVGDVNDLNSNIKDIKAIVKLIVDIAEQTNLLSLNAAIEAARAGESGKGFAVVAEEVRKLADQSKESSIKINKIINDIQHKAEVVVKEATNSSVIMEEQMSAVEQTDTAFKTIFEGMDQIEDQLKEMVTSINEIVSSKDKTKVAMENISSVSEETVATTEQVSEATQEQITGSQKVAEFAQELNEVVQKLNDAISQFKVK</sequence>
<dbReference type="Pfam" id="PF00015">
    <property type="entry name" value="MCPsignal"/>
    <property type="match status" value="1"/>
</dbReference>
<protein>
    <submittedName>
        <fullName evidence="13">Methyl-accepting chemotaxis protein TlpB</fullName>
    </submittedName>
</protein>
<dbReference type="PROSITE" id="PS50885">
    <property type="entry name" value="HAMP"/>
    <property type="match status" value="1"/>
</dbReference>
<dbReference type="Pfam" id="PF00672">
    <property type="entry name" value="HAMP"/>
    <property type="match status" value="1"/>
</dbReference>
<dbReference type="Pfam" id="PF02743">
    <property type="entry name" value="dCache_1"/>
    <property type="match status" value="1"/>
</dbReference>
<dbReference type="Gene3D" id="3.30.450.20">
    <property type="entry name" value="PAS domain"/>
    <property type="match status" value="2"/>
</dbReference>
<dbReference type="GO" id="GO:0007165">
    <property type="term" value="P:signal transduction"/>
    <property type="evidence" value="ECO:0007669"/>
    <property type="project" value="UniProtKB-KW"/>
</dbReference>
<keyword evidence="2" id="KW-1003">Cell membrane</keyword>
<proteinExistence type="inferred from homology"/>
<organism evidence="13 14">
    <name type="scientific">Clostridium saccharoperbutylacetonicum N1-4(HMT)</name>
    <dbReference type="NCBI Taxonomy" id="931276"/>
    <lineage>
        <taxon>Bacteria</taxon>
        <taxon>Bacillati</taxon>
        <taxon>Bacillota</taxon>
        <taxon>Clostridia</taxon>
        <taxon>Eubacteriales</taxon>
        <taxon>Clostridiaceae</taxon>
        <taxon>Clostridium</taxon>
    </lineage>
</organism>
<gene>
    <name evidence="13" type="primary">tlpB1</name>
    <name evidence="13" type="ORF">Cspa_c06630</name>
</gene>
<dbReference type="GO" id="GO:0006935">
    <property type="term" value="P:chemotaxis"/>
    <property type="evidence" value="ECO:0007669"/>
    <property type="project" value="UniProtKB-KW"/>
</dbReference>
<feature type="transmembrane region" description="Helical" evidence="10">
    <location>
        <begin position="42"/>
        <end position="62"/>
    </location>
</feature>
<comment type="similarity">
    <text evidence="8">Belongs to the methyl-accepting chemotaxis (MCP) protein family.</text>
</comment>
<dbReference type="eggNOG" id="COG0840">
    <property type="taxonomic scope" value="Bacteria"/>
</dbReference>
<evidence type="ECO:0000256" key="3">
    <source>
        <dbReference type="ARBA" id="ARBA00022500"/>
    </source>
</evidence>
<evidence type="ECO:0000256" key="2">
    <source>
        <dbReference type="ARBA" id="ARBA00022475"/>
    </source>
</evidence>
<evidence type="ECO:0000313" key="14">
    <source>
        <dbReference type="Proteomes" id="UP000011728"/>
    </source>
</evidence>
<dbReference type="SMART" id="SM00283">
    <property type="entry name" value="MA"/>
    <property type="match status" value="1"/>
</dbReference>
<feature type="domain" description="Methyl-accepting transducer" evidence="11">
    <location>
        <begin position="421"/>
        <end position="657"/>
    </location>
</feature>
<dbReference type="InterPro" id="IPR033479">
    <property type="entry name" value="dCache_1"/>
</dbReference>
<dbReference type="InterPro" id="IPR004089">
    <property type="entry name" value="MCPsignal_dom"/>
</dbReference>
<dbReference type="EMBL" id="CP004121">
    <property type="protein sequence ID" value="AGF54448.1"/>
    <property type="molecule type" value="Genomic_DNA"/>
</dbReference>
<dbReference type="InterPro" id="IPR003660">
    <property type="entry name" value="HAMP_dom"/>
</dbReference>
<dbReference type="PATRIC" id="fig|931276.5.peg.620"/>
<keyword evidence="4 10" id="KW-0812">Transmembrane</keyword>
<dbReference type="SUPFAM" id="SSF58104">
    <property type="entry name" value="Methyl-accepting chemotaxis protein (MCP) signaling domain"/>
    <property type="match status" value="1"/>
</dbReference>
<keyword evidence="7 9" id="KW-0807">Transducer</keyword>
<evidence type="ECO:0000256" key="4">
    <source>
        <dbReference type="ARBA" id="ARBA00022692"/>
    </source>
</evidence>
<feature type="domain" description="HAMP" evidence="12">
    <location>
        <begin position="350"/>
        <end position="402"/>
    </location>
</feature>
<evidence type="ECO:0000259" key="12">
    <source>
        <dbReference type="PROSITE" id="PS50885"/>
    </source>
</evidence>
<keyword evidence="5 10" id="KW-1133">Transmembrane helix</keyword>
<dbReference type="SMART" id="SM00304">
    <property type="entry name" value="HAMP"/>
    <property type="match status" value="1"/>
</dbReference>
<dbReference type="STRING" id="36745.CLSAP_06830"/>
<evidence type="ECO:0000256" key="7">
    <source>
        <dbReference type="ARBA" id="ARBA00023224"/>
    </source>
</evidence>
<evidence type="ECO:0000256" key="6">
    <source>
        <dbReference type="ARBA" id="ARBA00023136"/>
    </source>
</evidence>
<evidence type="ECO:0000313" key="13">
    <source>
        <dbReference type="EMBL" id="AGF54448.1"/>
    </source>
</evidence>
<evidence type="ECO:0000256" key="1">
    <source>
        <dbReference type="ARBA" id="ARBA00004651"/>
    </source>
</evidence>
<comment type="subcellular location">
    <subcellularLocation>
        <location evidence="1">Cell membrane</location>
        <topology evidence="1">Multi-pass membrane protein</topology>
    </subcellularLocation>
</comment>
<dbReference type="CDD" id="cd12912">
    <property type="entry name" value="PDC2_MCP_like"/>
    <property type="match status" value="1"/>
</dbReference>
<keyword evidence="3" id="KW-0145">Chemotaxis</keyword>
<dbReference type="Gene3D" id="1.10.287.950">
    <property type="entry name" value="Methyl-accepting chemotaxis protein"/>
    <property type="match status" value="1"/>
</dbReference>
<dbReference type="Gene3D" id="6.10.340.10">
    <property type="match status" value="1"/>
</dbReference>
<evidence type="ECO:0000256" key="5">
    <source>
        <dbReference type="ARBA" id="ARBA00022989"/>
    </source>
</evidence>
<dbReference type="PROSITE" id="PS50111">
    <property type="entry name" value="CHEMOTAXIS_TRANSDUC_2"/>
    <property type="match status" value="1"/>
</dbReference>
<evidence type="ECO:0000256" key="8">
    <source>
        <dbReference type="ARBA" id="ARBA00029447"/>
    </source>
</evidence>